<evidence type="ECO:0000313" key="2">
    <source>
        <dbReference type="EMBL" id="THU65104.1"/>
    </source>
</evidence>
<feature type="compositionally biased region" description="Basic and acidic residues" evidence="1">
    <location>
        <begin position="70"/>
        <end position="79"/>
    </location>
</feature>
<name>A0A4S8JSK5_MUSBA</name>
<dbReference type="EMBL" id="PYDT01000003">
    <property type="protein sequence ID" value="THU65104.1"/>
    <property type="molecule type" value="Genomic_DNA"/>
</dbReference>
<reference evidence="2 3" key="1">
    <citation type="journal article" date="2019" name="Nat. Plants">
        <title>Genome sequencing of Musa balbisiana reveals subgenome evolution and function divergence in polyploid bananas.</title>
        <authorList>
            <person name="Yao X."/>
        </authorList>
    </citation>
    <scope>NUCLEOTIDE SEQUENCE [LARGE SCALE GENOMIC DNA]</scope>
    <source>
        <strain evidence="3">cv. DH-PKW</strain>
        <tissue evidence="2">Leaves</tissue>
    </source>
</reference>
<organism evidence="2 3">
    <name type="scientific">Musa balbisiana</name>
    <name type="common">Banana</name>
    <dbReference type="NCBI Taxonomy" id="52838"/>
    <lineage>
        <taxon>Eukaryota</taxon>
        <taxon>Viridiplantae</taxon>
        <taxon>Streptophyta</taxon>
        <taxon>Embryophyta</taxon>
        <taxon>Tracheophyta</taxon>
        <taxon>Spermatophyta</taxon>
        <taxon>Magnoliopsida</taxon>
        <taxon>Liliopsida</taxon>
        <taxon>Zingiberales</taxon>
        <taxon>Musaceae</taxon>
        <taxon>Musa</taxon>
    </lineage>
</organism>
<protein>
    <submittedName>
        <fullName evidence="2">Uncharacterized protein</fullName>
    </submittedName>
</protein>
<dbReference type="AlphaFoldDB" id="A0A4S8JSK5"/>
<evidence type="ECO:0000313" key="3">
    <source>
        <dbReference type="Proteomes" id="UP000317650"/>
    </source>
</evidence>
<sequence>MYKLSIMFEVFPLHVGNNISLAFSITRNDIFLRSDSTNGSTSAAPVVDNTKIQSSQILGFGGGGGGVGRKNPEPAKENSDTGTGEADDGGGRGLGAHDDELKRRTGTGSGGEEVEQGPLERVEAVLAIVDPHHHHRLPHHRRRSLLLRSHILQSPRSDRN</sequence>
<feature type="region of interest" description="Disordered" evidence="1">
    <location>
        <begin position="57"/>
        <end position="118"/>
    </location>
</feature>
<accession>A0A4S8JSK5</accession>
<evidence type="ECO:0000256" key="1">
    <source>
        <dbReference type="SAM" id="MobiDB-lite"/>
    </source>
</evidence>
<proteinExistence type="predicted"/>
<keyword evidence="3" id="KW-1185">Reference proteome</keyword>
<dbReference type="Proteomes" id="UP000317650">
    <property type="component" value="Chromosome 5"/>
</dbReference>
<comment type="caution">
    <text evidence="2">The sequence shown here is derived from an EMBL/GenBank/DDBJ whole genome shotgun (WGS) entry which is preliminary data.</text>
</comment>
<gene>
    <name evidence="2" type="ORF">C4D60_Mb05t00130</name>
</gene>
<feature type="compositionally biased region" description="Gly residues" evidence="1">
    <location>
        <begin position="59"/>
        <end position="68"/>
    </location>
</feature>